<sequence>MVHSSWEKIEEFTNLPPGCLHVTRLCGPHEVFEFGGDVLDRVEVRAVGRQEDTVIWRIRWADL</sequence>
<gene>
    <name evidence="1" type="ORF">FDV58_33940</name>
</gene>
<dbReference type="AlphaFoldDB" id="A0A4U6RJE9"/>
<reference evidence="1 2" key="1">
    <citation type="submission" date="2019-05" db="EMBL/GenBank/DDBJ databases">
        <title>Draft Genome of Bradyrhizobium elkanii strain SEMIA 938, Used in Commercial Inoculants for Lupinus spp. in Brazil.</title>
        <authorList>
            <person name="Hungria M."/>
            <person name="Delamuta J.R.M."/>
            <person name="Ribeiro R.A."/>
            <person name="Nogueira M.A."/>
        </authorList>
    </citation>
    <scope>NUCLEOTIDE SEQUENCE [LARGE SCALE GENOMIC DNA]</scope>
    <source>
        <strain evidence="1 2">Semia 938</strain>
    </source>
</reference>
<proteinExistence type="predicted"/>
<accession>A0A4U6RJE9</accession>
<protein>
    <submittedName>
        <fullName evidence="1">Uncharacterized protein</fullName>
    </submittedName>
</protein>
<evidence type="ECO:0000313" key="1">
    <source>
        <dbReference type="EMBL" id="TKV74193.1"/>
    </source>
</evidence>
<dbReference type="EMBL" id="SZZP01000027">
    <property type="protein sequence ID" value="TKV74193.1"/>
    <property type="molecule type" value="Genomic_DNA"/>
</dbReference>
<organism evidence="1 2">
    <name type="scientific">Bradyrhizobium elkanii</name>
    <dbReference type="NCBI Taxonomy" id="29448"/>
    <lineage>
        <taxon>Bacteria</taxon>
        <taxon>Pseudomonadati</taxon>
        <taxon>Pseudomonadota</taxon>
        <taxon>Alphaproteobacteria</taxon>
        <taxon>Hyphomicrobiales</taxon>
        <taxon>Nitrobacteraceae</taxon>
        <taxon>Bradyrhizobium</taxon>
    </lineage>
</organism>
<comment type="caution">
    <text evidence="1">The sequence shown here is derived from an EMBL/GenBank/DDBJ whole genome shotgun (WGS) entry which is preliminary data.</text>
</comment>
<dbReference type="Proteomes" id="UP000305095">
    <property type="component" value="Unassembled WGS sequence"/>
</dbReference>
<name>A0A4U6RJE9_BRAEL</name>
<evidence type="ECO:0000313" key="2">
    <source>
        <dbReference type="Proteomes" id="UP000305095"/>
    </source>
</evidence>